<keyword evidence="1" id="KW-0472">Membrane</keyword>
<feature type="transmembrane region" description="Helical" evidence="1">
    <location>
        <begin position="174"/>
        <end position="193"/>
    </location>
</feature>
<keyword evidence="1" id="KW-1133">Transmembrane helix</keyword>
<organism evidence="2 3">
    <name type="scientific">Melanomma pulvis-pyrius CBS 109.77</name>
    <dbReference type="NCBI Taxonomy" id="1314802"/>
    <lineage>
        <taxon>Eukaryota</taxon>
        <taxon>Fungi</taxon>
        <taxon>Dikarya</taxon>
        <taxon>Ascomycota</taxon>
        <taxon>Pezizomycotina</taxon>
        <taxon>Dothideomycetes</taxon>
        <taxon>Pleosporomycetidae</taxon>
        <taxon>Pleosporales</taxon>
        <taxon>Melanommataceae</taxon>
        <taxon>Melanomma</taxon>
    </lineage>
</organism>
<feature type="transmembrane region" description="Helical" evidence="1">
    <location>
        <begin position="213"/>
        <end position="232"/>
    </location>
</feature>
<protein>
    <submittedName>
        <fullName evidence="2">Uncharacterized protein</fullName>
    </submittedName>
</protein>
<dbReference type="OrthoDB" id="4941332at2759"/>
<reference evidence="2" key="1">
    <citation type="journal article" date="2020" name="Stud. Mycol.">
        <title>101 Dothideomycetes genomes: a test case for predicting lifestyles and emergence of pathogens.</title>
        <authorList>
            <person name="Haridas S."/>
            <person name="Albert R."/>
            <person name="Binder M."/>
            <person name="Bloem J."/>
            <person name="Labutti K."/>
            <person name="Salamov A."/>
            <person name="Andreopoulos B."/>
            <person name="Baker S."/>
            <person name="Barry K."/>
            <person name="Bills G."/>
            <person name="Bluhm B."/>
            <person name="Cannon C."/>
            <person name="Castanera R."/>
            <person name="Culley D."/>
            <person name="Daum C."/>
            <person name="Ezra D."/>
            <person name="Gonzalez J."/>
            <person name="Henrissat B."/>
            <person name="Kuo A."/>
            <person name="Liang C."/>
            <person name="Lipzen A."/>
            <person name="Lutzoni F."/>
            <person name="Magnuson J."/>
            <person name="Mondo S."/>
            <person name="Nolan M."/>
            <person name="Ohm R."/>
            <person name="Pangilinan J."/>
            <person name="Park H.-J."/>
            <person name="Ramirez L."/>
            <person name="Alfaro M."/>
            <person name="Sun H."/>
            <person name="Tritt A."/>
            <person name="Yoshinaga Y."/>
            <person name="Zwiers L.-H."/>
            <person name="Turgeon B."/>
            <person name="Goodwin S."/>
            <person name="Spatafora J."/>
            <person name="Crous P."/>
            <person name="Grigoriev I."/>
        </authorList>
    </citation>
    <scope>NUCLEOTIDE SEQUENCE</scope>
    <source>
        <strain evidence="2">CBS 109.77</strain>
    </source>
</reference>
<evidence type="ECO:0000256" key="1">
    <source>
        <dbReference type="SAM" id="Phobius"/>
    </source>
</evidence>
<evidence type="ECO:0000313" key="3">
    <source>
        <dbReference type="Proteomes" id="UP000799757"/>
    </source>
</evidence>
<proteinExistence type="predicted"/>
<dbReference type="Proteomes" id="UP000799757">
    <property type="component" value="Unassembled WGS sequence"/>
</dbReference>
<dbReference type="AlphaFoldDB" id="A0A6A6XIM0"/>
<dbReference type="EMBL" id="MU001835">
    <property type="protein sequence ID" value="KAF2796261.1"/>
    <property type="molecule type" value="Genomic_DNA"/>
</dbReference>
<evidence type="ECO:0000313" key="2">
    <source>
        <dbReference type="EMBL" id="KAF2796261.1"/>
    </source>
</evidence>
<name>A0A6A6XIM0_9PLEO</name>
<keyword evidence="1" id="KW-0812">Transmembrane</keyword>
<accession>A0A6A6XIM0</accession>
<gene>
    <name evidence="2" type="ORF">K505DRAFT_238083</name>
</gene>
<keyword evidence="3" id="KW-1185">Reference proteome</keyword>
<feature type="transmembrane region" description="Helical" evidence="1">
    <location>
        <begin position="74"/>
        <end position="94"/>
    </location>
</feature>
<sequence length="261" mass="28691">MYGVSGVAIICFAGGNIWRLEAQVLGRLTDEEAMEFRKSLENESTMVSIAVSTPTRSSSTDSSLSLAGLSQAHWIARGLLALALVASLMAVYYATTLQRTIGLLITAPQLRQWIRGVSWGDSRYFSDPVDLEFERLFQQLSQISAHAPSAQTIVSRYCFTPSLASVLTIAAPRVLLATSVLKLLIGLGTYLGFTWTRDLDSGASSSDSRNVFIMYVVGFGVCFAIYYLPQLLQDPELYSPRRALDEYCLKFFKSAPGEIVL</sequence>